<sequence>MAIRDNLETRIVEPKGKARSAKYGLHLCCSGAEDELVQIGAALQRRTGAVTYGMPTFDPPPVEHHPHLN</sequence>
<dbReference type="AlphaFoldDB" id="A0A0N9HMW4"/>
<accession>A0A0N9HMW4</accession>
<dbReference type="RefSeq" id="WP_054290152.1">
    <property type="nucleotide sequence ID" value="NZ_CP012752.1"/>
</dbReference>
<evidence type="ECO:0000313" key="1">
    <source>
        <dbReference type="EMBL" id="ALG08245.1"/>
    </source>
</evidence>
<dbReference type="EMBL" id="CP012752">
    <property type="protein sequence ID" value="ALG08245.1"/>
    <property type="molecule type" value="Genomic_DNA"/>
</dbReference>
<proteinExistence type="predicted"/>
<reference evidence="1 2" key="1">
    <citation type="submission" date="2015-07" db="EMBL/GenBank/DDBJ databases">
        <title>Genome sequencing of Kibdelosporangium phytohabitans.</title>
        <authorList>
            <person name="Qin S."/>
            <person name="Xing K."/>
        </authorList>
    </citation>
    <scope>NUCLEOTIDE SEQUENCE [LARGE SCALE GENOMIC DNA]</scope>
    <source>
        <strain evidence="1 2">KLBMP1111</strain>
    </source>
</reference>
<name>A0A0N9HMW4_9PSEU</name>
<organism evidence="1 2">
    <name type="scientific">Kibdelosporangium phytohabitans</name>
    <dbReference type="NCBI Taxonomy" id="860235"/>
    <lineage>
        <taxon>Bacteria</taxon>
        <taxon>Bacillati</taxon>
        <taxon>Actinomycetota</taxon>
        <taxon>Actinomycetes</taxon>
        <taxon>Pseudonocardiales</taxon>
        <taxon>Pseudonocardiaceae</taxon>
        <taxon>Kibdelosporangium</taxon>
    </lineage>
</organism>
<protein>
    <submittedName>
        <fullName evidence="1">Uncharacterized protein</fullName>
    </submittedName>
</protein>
<evidence type="ECO:0000313" key="2">
    <source>
        <dbReference type="Proteomes" id="UP000063699"/>
    </source>
</evidence>
<keyword evidence="2" id="KW-1185">Reference proteome</keyword>
<dbReference type="KEGG" id="kphy:AOZ06_16190"/>
<gene>
    <name evidence="1" type="ORF">AOZ06_16190</name>
</gene>
<dbReference type="Proteomes" id="UP000063699">
    <property type="component" value="Chromosome"/>
</dbReference>